<evidence type="ECO:0000256" key="1">
    <source>
        <dbReference type="SAM" id="MobiDB-lite"/>
    </source>
</evidence>
<feature type="signal peptide" evidence="3">
    <location>
        <begin position="1"/>
        <end position="21"/>
    </location>
</feature>
<accession>A0A7M7GJZ5</accession>
<reference evidence="6" key="1">
    <citation type="submission" date="2015-02" db="EMBL/GenBank/DDBJ databases">
        <title>Genome sequencing for Strongylocentrotus purpuratus.</title>
        <authorList>
            <person name="Murali S."/>
            <person name="Liu Y."/>
            <person name="Vee V."/>
            <person name="English A."/>
            <person name="Wang M."/>
            <person name="Skinner E."/>
            <person name="Han Y."/>
            <person name="Muzny D.M."/>
            <person name="Worley K.C."/>
            <person name="Gibbs R.A."/>
        </authorList>
    </citation>
    <scope>NUCLEOTIDE SEQUENCE</scope>
</reference>
<dbReference type="Proteomes" id="UP000007110">
    <property type="component" value="Unassembled WGS sequence"/>
</dbReference>
<keyword evidence="6" id="KW-1185">Reference proteome</keyword>
<dbReference type="RefSeq" id="XP_003724498.1">
    <property type="nucleotide sequence ID" value="XM_003724450.3"/>
</dbReference>
<feature type="chain" id="PRO_5029456049" description="IgGFc-binding protein N-terminal domain-containing protein" evidence="3">
    <location>
        <begin position="22"/>
        <end position="555"/>
    </location>
</feature>
<evidence type="ECO:0000313" key="5">
    <source>
        <dbReference type="EnsemblMetazoa" id="XP_003724498"/>
    </source>
</evidence>
<dbReference type="OrthoDB" id="6236007at2759"/>
<reference evidence="5" key="2">
    <citation type="submission" date="2021-01" db="UniProtKB">
        <authorList>
            <consortium name="EnsemblMetazoa"/>
        </authorList>
    </citation>
    <scope>IDENTIFICATION</scope>
</reference>
<evidence type="ECO:0000256" key="3">
    <source>
        <dbReference type="SAM" id="SignalP"/>
    </source>
</evidence>
<dbReference type="Pfam" id="PF17517">
    <property type="entry name" value="IgGFc_binding"/>
    <property type="match status" value="1"/>
</dbReference>
<dbReference type="InParanoid" id="A0A7M7GJZ5"/>
<dbReference type="KEGG" id="spu:575608"/>
<evidence type="ECO:0000313" key="6">
    <source>
        <dbReference type="Proteomes" id="UP000007110"/>
    </source>
</evidence>
<feature type="domain" description="IgGFc-binding protein N-terminal" evidence="4">
    <location>
        <begin position="127"/>
        <end position="426"/>
    </location>
</feature>
<keyword evidence="2" id="KW-1133">Transmembrane helix</keyword>
<dbReference type="PANTHER" id="PTHR46534:SF1">
    <property type="entry name" value="IGGFC-BINDING PROTEIN N-TERMINAL DOMAIN-CONTAINING PROTEIN"/>
    <property type="match status" value="1"/>
</dbReference>
<dbReference type="PANTHER" id="PTHR46534">
    <property type="entry name" value="IGGFC_BINDING DOMAIN-CONTAINING PROTEIN"/>
    <property type="match status" value="1"/>
</dbReference>
<sequence>MGVIFYLTIALTAMLATLSQAQRAQAPLDTTGKEFVFAFQSNFQNKRPDKLSLLIGANEPGLTRVQIEAPNFNWQQTVQLQHKQVRNVDINPDVAARGAGPVNGTLIVRATKDVSISGLNSLTMTNDAFLAIPTHGLGQEYYVASYDPVPIEMSQFLITGIQPDTSVKIVLQARLQHNSQWYSKGQTLTVNVGKYQSIQFQSQEDLTGTKITSTKPLSVMSGASCTLVPTQVYRCDHLVEHLPPFNTWGKRFTLLPFSNRSGGFIFRIIAGRPSTTVHIMGNNVQLQFEGSFREFNQPASLKTTLQSDKPIMVVQYAKGMQKDNNGDPFMTLIPPVEQYMEKEITFGSFNQSGTDMLNMFAGVSFTSPALFTMSLNGKPAFEPSTGIPGTGISRTFTADATVPLDDVRNILTNYEKDVRFMAVIYGFASGTSFGYPAAYQLRQLTCTRPGRQGPEAEYDCPETHRRPRPTAPVVPVGPGGGGDGAAMTGCTSKGVVVLAAILPALIVFIIMVIILVFVLYRNPSSPELQKFKMFFRVNPRERTISRCSFVRNGSL</sequence>
<dbReference type="EnsemblMetazoa" id="XM_003724450">
    <property type="protein sequence ID" value="XP_003724498"/>
    <property type="gene ID" value="LOC575608"/>
</dbReference>
<dbReference type="InterPro" id="IPR035234">
    <property type="entry name" value="IgGFc-bd_N"/>
</dbReference>
<dbReference type="OMA" id="ERTISRC"/>
<proteinExistence type="predicted"/>
<feature type="region of interest" description="Disordered" evidence="1">
    <location>
        <begin position="450"/>
        <end position="475"/>
    </location>
</feature>
<name>A0A7M7GJZ5_STRPU</name>
<dbReference type="GeneID" id="575608"/>
<keyword evidence="3" id="KW-0732">Signal</keyword>
<feature type="transmembrane region" description="Helical" evidence="2">
    <location>
        <begin position="495"/>
        <end position="520"/>
    </location>
</feature>
<evidence type="ECO:0000259" key="4">
    <source>
        <dbReference type="Pfam" id="PF17517"/>
    </source>
</evidence>
<organism evidence="5 6">
    <name type="scientific">Strongylocentrotus purpuratus</name>
    <name type="common">Purple sea urchin</name>
    <dbReference type="NCBI Taxonomy" id="7668"/>
    <lineage>
        <taxon>Eukaryota</taxon>
        <taxon>Metazoa</taxon>
        <taxon>Echinodermata</taxon>
        <taxon>Eleutherozoa</taxon>
        <taxon>Echinozoa</taxon>
        <taxon>Echinoidea</taxon>
        <taxon>Euechinoidea</taxon>
        <taxon>Echinacea</taxon>
        <taxon>Camarodonta</taxon>
        <taxon>Echinidea</taxon>
        <taxon>Strongylocentrotidae</taxon>
        <taxon>Strongylocentrotus</taxon>
    </lineage>
</organism>
<evidence type="ECO:0000256" key="2">
    <source>
        <dbReference type="SAM" id="Phobius"/>
    </source>
</evidence>
<dbReference type="AlphaFoldDB" id="A0A7M7GJZ5"/>
<protein>
    <recommendedName>
        <fullName evidence="4">IgGFc-binding protein N-terminal domain-containing protein</fullName>
    </recommendedName>
</protein>
<keyword evidence="2" id="KW-0812">Transmembrane</keyword>
<keyword evidence="2" id="KW-0472">Membrane</keyword>